<feature type="domain" description="DUF7684" evidence="1">
    <location>
        <begin position="5"/>
        <end position="81"/>
    </location>
</feature>
<name>A0ABU3A5C9_9GAMM</name>
<evidence type="ECO:0000259" key="1">
    <source>
        <dbReference type="Pfam" id="PF24733"/>
    </source>
</evidence>
<dbReference type="EMBL" id="JAVRIF010000017">
    <property type="protein sequence ID" value="MDT0605376.1"/>
    <property type="molecule type" value="Genomic_DNA"/>
</dbReference>
<reference evidence="2 3" key="1">
    <citation type="submission" date="2023-09" db="EMBL/GenBank/DDBJ databases">
        <authorList>
            <person name="Rey-Velasco X."/>
        </authorList>
    </citation>
    <scope>NUCLEOTIDE SEQUENCE [LARGE SCALE GENOMIC DNA]</scope>
    <source>
        <strain evidence="2 3">W431</strain>
    </source>
</reference>
<dbReference type="InterPro" id="IPR056101">
    <property type="entry name" value="DUF7684"/>
</dbReference>
<protein>
    <recommendedName>
        <fullName evidence="1">DUF7684 domain-containing protein</fullName>
    </recommendedName>
</protein>
<gene>
    <name evidence="2" type="ORF">RM573_17375</name>
</gene>
<proteinExistence type="predicted"/>
<dbReference type="RefSeq" id="WP_311585118.1">
    <property type="nucleotide sequence ID" value="NZ_JAVRIF010000017.1"/>
</dbReference>
<dbReference type="Proteomes" id="UP001266357">
    <property type="component" value="Unassembled WGS sequence"/>
</dbReference>
<evidence type="ECO:0000313" key="3">
    <source>
        <dbReference type="Proteomes" id="UP001266357"/>
    </source>
</evidence>
<evidence type="ECO:0000313" key="2">
    <source>
        <dbReference type="EMBL" id="MDT0605376.1"/>
    </source>
</evidence>
<sequence>MRNSRVVLASEQKYNSEKDKLILSLLEQDYILFCVVGVDCEKWEDIIDELAVGDGSNPKFVTTTSHPDESIDEVIEFANMLSLDTKSGVDVIGI</sequence>
<organism evidence="2 3">
    <name type="scientific">Thalassotalea castellviae</name>
    <dbReference type="NCBI Taxonomy" id="3075612"/>
    <lineage>
        <taxon>Bacteria</taxon>
        <taxon>Pseudomonadati</taxon>
        <taxon>Pseudomonadota</taxon>
        <taxon>Gammaproteobacteria</taxon>
        <taxon>Alteromonadales</taxon>
        <taxon>Colwelliaceae</taxon>
        <taxon>Thalassotalea</taxon>
    </lineage>
</organism>
<accession>A0ABU3A5C9</accession>
<comment type="caution">
    <text evidence="2">The sequence shown here is derived from an EMBL/GenBank/DDBJ whole genome shotgun (WGS) entry which is preliminary data.</text>
</comment>
<dbReference type="Pfam" id="PF24733">
    <property type="entry name" value="DUF7684"/>
    <property type="match status" value="1"/>
</dbReference>
<keyword evidence="3" id="KW-1185">Reference proteome</keyword>